<comment type="caution">
    <text evidence="1">The sequence shown here is derived from an EMBL/GenBank/DDBJ whole genome shotgun (WGS) entry which is preliminary data.</text>
</comment>
<accession>A0ACC0VKL5</accession>
<gene>
    <name evidence="1" type="ORF">PsorP6_003891</name>
</gene>
<dbReference type="Proteomes" id="UP001163321">
    <property type="component" value="Chromosome 8"/>
</dbReference>
<protein>
    <submittedName>
        <fullName evidence="1">Uncharacterized protein</fullName>
    </submittedName>
</protein>
<proteinExistence type="predicted"/>
<evidence type="ECO:0000313" key="1">
    <source>
        <dbReference type="EMBL" id="KAI9907034.1"/>
    </source>
</evidence>
<keyword evidence="2" id="KW-1185">Reference proteome</keyword>
<organism evidence="1 2">
    <name type="scientific">Peronosclerospora sorghi</name>
    <dbReference type="NCBI Taxonomy" id="230839"/>
    <lineage>
        <taxon>Eukaryota</taxon>
        <taxon>Sar</taxon>
        <taxon>Stramenopiles</taxon>
        <taxon>Oomycota</taxon>
        <taxon>Peronosporomycetes</taxon>
        <taxon>Peronosporales</taxon>
        <taxon>Peronosporaceae</taxon>
        <taxon>Peronosclerospora</taxon>
    </lineage>
</organism>
<dbReference type="EMBL" id="CM047587">
    <property type="protein sequence ID" value="KAI9907034.1"/>
    <property type="molecule type" value="Genomic_DNA"/>
</dbReference>
<evidence type="ECO:0000313" key="2">
    <source>
        <dbReference type="Proteomes" id="UP001163321"/>
    </source>
</evidence>
<name>A0ACC0VKL5_9STRA</name>
<reference evidence="1 2" key="1">
    <citation type="journal article" date="2022" name="bioRxiv">
        <title>The genome of the oomycete Peronosclerospora sorghi, a cosmopolitan pathogen of maize and sorghum, is inflated with dispersed pseudogenes.</title>
        <authorList>
            <person name="Fletcher K."/>
            <person name="Martin F."/>
            <person name="Isakeit T."/>
            <person name="Cavanaugh K."/>
            <person name="Magill C."/>
            <person name="Michelmore R."/>
        </authorList>
    </citation>
    <scope>NUCLEOTIDE SEQUENCE [LARGE SCALE GENOMIC DNA]</scope>
    <source>
        <strain evidence="1">P6</strain>
    </source>
</reference>
<sequence length="141" mass="15208">MRFFPETGVHNHVQVQARGRSLGSTRRLPSEYEHVAAALDGPDKSAPVTDVKQLKYAIASTLKTVFGIVGVSSSEFDILAFEKMGASSSEPSTALMRVHRSGLEILHGAITMCTSMNGKQCKLEVLHIGDSLMAMASGRFL</sequence>